<reference evidence="2 3" key="1">
    <citation type="submission" date="2023-06" db="EMBL/GenBank/DDBJ databases">
        <authorList>
            <person name="Oyuntsetseg B."/>
            <person name="Kim S.B."/>
        </authorList>
    </citation>
    <scope>NUCLEOTIDE SEQUENCE [LARGE SCALE GENOMIC DNA]</scope>
    <source>
        <strain evidence="2 3">4-36</strain>
    </source>
</reference>
<evidence type="ECO:0000313" key="2">
    <source>
        <dbReference type="EMBL" id="WIY04423.1"/>
    </source>
</evidence>
<dbReference type="EMBL" id="CP127295">
    <property type="protein sequence ID" value="WIY04423.1"/>
    <property type="molecule type" value="Genomic_DNA"/>
</dbReference>
<dbReference type="Gene3D" id="3.30.70.100">
    <property type="match status" value="1"/>
</dbReference>
<dbReference type="SUPFAM" id="SSF54909">
    <property type="entry name" value="Dimeric alpha+beta barrel"/>
    <property type="match status" value="1"/>
</dbReference>
<dbReference type="InterPro" id="IPR011008">
    <property type="entry name" value="Dimeric_a/b-barrel"/>
</dbReference>
<evidence type="ECO:0000259" key="1">
    <source>
        <dbReference type="PROSITE" id="PS51725"/>
    </source>
</evidence>
<organism evidence="2 3">
    <name type="scientific">Amycolatopsis mongoliensis</name>
    <dbReference type="NCBI Taxonomy" id="715475"/>
    <lineage>
        <taxon>Bacteria</taxon>
        <taxon>Bacillati</taxon>
        <taxon>Actinomycetota</taxon>
        <taxon>Actinomycetes</taxon>
        <taxon>Pseudonocardiales</taxon>
        <taxon>Pseudonocardiaceae</taxon>
        <taxon>Amycolatopsis</taxon>
    </lineage>
</organism>
<proteinExistence type="predicted"/>
<feature type="domain" description="ABM" evidence="1">
    <location>
        <begin position="2"/>
        <end position="91"/>
    </location>
</feature>
<keyword evidence="2" id="KW-0503">Monooxygenase</keyword>
<dbReference type="InterPro" id="IPR007138">
    <property type="entry name" value="ABM_dom"/>
</dbReference>
<gene>
    <name evidence="2" type="ORF">QRX60_11455</name>
</gene>
<dbReference type="AlphaFoldDB" id="A0A9Y2JTJ9"/>
<sequence>MYALVVRFDLKDDASAVGFDQLVEETGKGIAKNEPGTLVYVTHRVDGAPLARVFYEVYRDKAAFEEHERQPHTLRFLAERDQFIAATRVEFITPATSKGLPADG</sequence>
<protein>
    <submittedName>
        <fullName evidence="2">Antibiotic biosynthesis monooxygenase</fullName>
    </submittedName>
</protein>
<dbReference type="PROSITE" id="PS51725">
    <property type="entry name" value="ABM"/>
    <property type="match status" value="1"/>
</dbReference>
<name>A0A9Y2JTJ9_9PSEU</name>
<evidence type="ECO:0000313" key="3">
    <source>
        <dbReference type="Proteomes" id="UP001239397"/>
    </source>
</evidence>
<dbReference type="Pfam" id="PF03992">
    <property type="entry name" value="ABM"/>
    <property type="match status" value="1"/>
</dbReference>
<dbReference type="Proteomes" id="UP001239397">
    <property type="component" value="Chromosome"/>
</dbReference>
<dbReference type="KEGG" id="amog:QRX60_11455"/>
<dbReference type="RefSeq" id="WP_286000750.1">
    <property type="nucleotide sequence ID" value="NZ_CP127295.1"/>
</dbReference>
<dbReference type="GO" id="GO:0004497">
    <property type="term" value="F:monooxygenase activity"/>
    <property type="evidence" value="ECO:0007669"/>
    <property type="project" value="UniProtKB-KW"/>
</dbReference>
<accession>A0A9Y2JTJ9</accession>
<keyword evidence="3" id="KW-1185">Reference proteome</keyword>
<keyword evidence="2" id="KW-0560">Oxidoreductase</keyword>